<comment type="caution">
    <text evidence="1">The sequence shown here is derived from an EMBL/GenBank/DDBJ whole genome shotgun (WGS) entry which is preliminary data.</text>
</comment>
<sequence length="394" mass="41689">MKIGPKKPKNSPTWVRVVSPEEEDEEESRRNRTCDPGRNVRAMSRRVPDRPKSGGADTRAEAGKKQPGGVGTTEVQARKERSAAAIATLMTPASAATAAADTAGYSRAKMLKSESKASAAAPITTTKALATAGQTAASSTSVPKGMAGAVKPGIVATAAALPGPSGLHSKASITFPSDGCMAAYKPGPSGAQTYVTAPKDPARGFRIPAGLTGPAGEVRGVGPSPQPSREHLGAGRMPSVRFDTATVMYEGADAAQLTSTGSSLAVGAQQPSKKRSRIKRPPELPYLRLPKFTLAPLRIIGLLRPRASHPRKQPTLRELLRETQIKEQDRLNLDTKERERQLTLVVVVLVLFLYFLGMAGSAYYFELTDITAATPDGRRLPIDLLRSTVNGSGY</sequence>
<dbReference type="Proteomes" id="UP000821865">
    <property type="component" value="Chromosome 2"/>
</dbReference>
<reference evidence="1" key="1">
    <citation type="submission" date="2020-05" db="EMBL/GenBank/DDBJ databases">
        <title>Large-scale comparative analyses of tick genomes elucidate their genetic diversity and vector capacities.</title>
        <authorList>
            <person name="Jia N."/>
            <person name="Wang J."/>
            <person name="Shi W."/>
            <person name="Du L."/>
            <person name="Sun Y."/>
            <person name="Zhan W."/>
            <person name="Jiang J."/>
            <person name="Wang Q."/>
            <person name="Zhang B."/>
            <person name="Ji P."/>
            <person name="Sakyi L.B."/>
            <person name="Cui X."/>
            <person name="Yuan T."/>
            <person name="Jiang B."/>
            <person name="Yang W."/>
            <person name="Lam T.T.-Y."/>
            <person name="Chang Q."/>
            <person name="Ding S."/>
            <person name="Wang X."/>
            <person name="Zhu J."/>
            <person name="Ruan X."/>
            <person name="Zhao L."/>
            <person name="Wei J."/>
            <person name="Que T."/>
            <person name="Du C."/>
            <person name="Cheng J."/>
            <person name="Dai P."/>
            <person name="Han X."/>
            <person name="Huang E."/>
            <person name="Gao Y."/>
            <person name="Liu J."/>
            <person name="Shao H."/>
            <person name="Ye R."/>
            <person name="Li L."/>
            <person name="Wei W."/>
            <person name="Wang X."/>
            <person name="Wang C."/>
            <person name="Yang T."/>
            <person name="Huo Q."/>
            <person name="Li W."/>
            <person name="Guo W."/>
            <person name="Chen H."/>
            <person name="Zhou L."/>
            <person name="Ni X."/>
            <person name="Tian J."/>
            <person name="Zhou Y."/>
            <person name="Sheng Y."/>
            <person name="Liu T."/>
            <person name="Pan Y."/>
            <person name="Xia L."/>
            <person name="Li J."/>
            <person name="Zhao F."/>
            <person name="Cao W."/>
        </authorList>
    </citation>
    <scope>NUCLEOTIDE SEQUENCE</scope>
    <source>
        <strain evidence="1">Dsil-2018</strain>
    </source>
</reference>
<evidence type="ECO:0000313" key="1">
    <source>
        <dbReference type="EMBL" id="KAH7966907.1"/>
    </source>
</evidence>
<dbReference type="EMBL" id="CM023471">
    <property type="protein sequence ID" value="KAH7966907.1"/>
    <property type="molecule type" value="Genomic_DNA"/>
</dbReference>
<proteinExistence type="predicted"/>
<keyword evidence="2" id="KW-1185">Reference proteome</keyword>
<evidence type="ECO:0000313" key="2">
    <source>
        <dbReference type="Proteomes" id="UP000821865"/>
    </source>
</evidence>
<name>A0ACB8DG01_DERSI</name>
<gene>
    <name evidence="1" type="ORF">HPB49_020480</name>
</gene>
<accession>A0ACB8DG01</accession>
<protein>
    <submittedName>
        <fullName evidence="1">Uncharacterized protein</fullName>
    </submittedName>
</protein>
<organism evidence="1 2">
    <name type="scientific">Dermacentor silvarum</name>
    <name type="common">Tick</name>
    <dbReference type="NCBI Taxonomy" id="543639"/>
    <lineage>
        <taxon>Eukaryota</taxon>
        <taxon>Metazoa</taxon>
        <taxon>Ecdysozoa</taxon>
        <taxon>Arthropoda</taxon>
        <taxon>Chelicerata</taxon>
        <taxon>Arachnida</taxon>
        <taxon>Acari</taxon>
        <taxon>Parasitiformes</taxon>
        <taxon>Ixodida</taxon>
        <taxon>Ixodoidea</taxon>
        <taxon>Ixodidae</taxon>
        <taxon>Rhipicephalinae</taxon>
        <taxon>Dermacentor</taxon>
    </lineage>
</organism>